<dbReference type="EMBL" id="AHNQ02000006">
    <property type="protein sequence ID" value="EKO27129.1"/>
    <property type="molecule type" value="Genomic_DNA"/>
</dbReference>
<evidence type="ECO:0000313" key="2">
    <source>
        <dbReference type="Proteomes" id="UP000006324"/>
    </source>
</evidence>
<name>A0A0F6HFI1_LEPIR</name>
<dbReference type="Proteomes" id="UP000006324">
    <property type="component" value="Unassembled WGS sequence"/>
</dbReference>
<reference evidence="1 2" key="1">
    <citation type="submission" date="2012-09" db="EMBL/GenBank/DDBJ databases">
        <authorList>
            <person name="Harkins D.M."/>
            <person name="Durkin A.S."/>
            <person name="Brinkac L.M."/>
            <person name="Selengut J.D."/>
            <person name="Sanka R."/>
            <person name="DePew J."/>
            <person name="Purushe J."/>
            <person name="Chanthongthip A."/>
            <person name="Lattana O."/>
            <person name="Phetsouvanh R."/>
            <person name="Newton P.N."/>
            <person name="Vinetz J.M."/>
            <person name="Sutton G.G."/>
            <person name="Nelson W.C."/>
            <person name="Fouts D.E."/>
        </authorList>
    </citation>
    <scope>NUCLEOTIDE SEQUENCE [LARGE SCALE GENOMIC DNA]</scope>
    <source>
        <strain evidence="1 2">UI 12621</strain>
    </source>
</reference>
<evidence type="ECO:0000313" key="1">
    <source>
        <dbReference type="EMBL" id="EKO27129.1"/>
    </source>
</evidence>
<proteinExistence type="predicted"/>
<gene>
    <name evidence="1" type="ORF">LEP1GSC104_0958</name>
</gene>
<sequence>MISKLEFNNKVSIPITVLCEDRMEWIFEEKSWKFTFYILRNLYKMNF</sequence>
<dbReference type="AlphaFoldDB" id="A0A0F6HFI1"/>
<comment type="caution">
    <text evidence="1">The sequence shown here is derived from an EMBL/GenBank/DDBJ whole genome shotgun (WGS) entry which is preliminary data.</text>
</comment>
<organism evidence="1 2">
    <name type="scientific">Leptospira interrogans str. UI 12621</name>
    <dbReference type="NCBI Taxonomy" id="1049937"/>
    <lineage>
        <taxon>Bacteria</taxon>
        <taxon>Pseudomonadati</taxon>
        <taxon>Spirochaetota</taxon>
        <taxon>Spirochaetia</taxon>
        <taxon>Leptospirales</taxon>
        <taxon>Leptospiraceae</taxon>
        <taxon>Leptospira</taxon>
    </lineage>
</organism>
<protein>
    <submittedName>
        <fullName evidence="1">Uncharacterized protein</fullName>
    </submittedName>
</protein>
<accession>A0A0F6HFI1</accession>